<dbReference type="FunFam" id="3.30.1390.10:FF:000002">
    <property type="entry name" value="ATP-dependent Clp protease adapter protein ClpS"/>
    <property type="match status" value="1"/>
</dbReference>
<comment type="function">
    <text evidence="1">Involved in the modulation of the specificity of the ClpAP-mediated ATP-dependent protein degradation.</text>
</comment>
<dbReference type="AlphaFoldDB" id="A0A9X2ERE0"/>
<dbReference type="InterPro" id="IPR003769">
    <property type="entry name" value="ClpS_core"/>
</dbReference>
<dbReference type="SUPFAM" id="SSF54736">
    <property type="entry name" value="ClpS-like"/>
    <property type="match status" value="1"/>
</dbReference>
<dbReference type="NCBIfam" id="NF000670">
    <property type="entry name" value="PRK00033.1-3"/>
    <property type="match status" value="1"/>
</dbReference>
<comment type="similarity">
    <text evidence="1">Belongs to the ClpS family.</text>
</comment>
<dbReference type="HAMAP" id="MF_00302">
    <property type="entry name" value="ClpS"/>
    <property type="match status" value="1"/>
</dbReference>
<dbReference type="EMBL" id="JALBWM010000025">
    <property type="protein sequence ID" value="MCO1334328.1"/>
    <property type="molecule type" value="Genomic_DNA"/>
</dbReference>
<sequence length="126" mass="14275">MSTPRIIKLSSSDSDGDRPYDDDFDGGLALEEAPPQLKRPSMYKVVMLNDDYTPMDFVVETLELFFSVNRERATQLMLQVHTRGKAVCGVYTRDIAETKAAQVNQFAQENEHPLLCEIEADESKED</sequence>
<dbReference type="NCBIfam" id="NF000672">
    <property type="entry name" value="PRK00033.1-5"/>
    <property type="match status" value="1"/>
</dbReference>
<dbReference type="Proteomes" id="UP001139028">
    <property type="component" value="Unassembled WGS sequence"/>
</dbReference>
<evidence type="ECO:0000256" key="1">
    <source>
        <dbReference type="HAMAP-Rule" id="MF_00302"/>
    </source>
</evidence>
<dbReference type="PANTHER" id="PTHR33473">
    <property type="entry name" value="ATP-DEPENDENT CLP PROTEASE ADAPTER PROTEIN CLPS1, CHLOROPLASTIC"/>
    <property type="match status" value="1"/>
</dbReference>
<dbReference type="GO" id="GO:0006508">
    <property type="term" value="P:proteolysis"/>
    <property type="evidence" value="ECO:0007669"/>
    <property type="project" value="UniProtKB-UniRule"/>
</dbReference>
<evidence type="ECO:0000259" key="3">
    <source>
        <dbReference type="Pfam" id="PF02617"/>
    </source>
</evidence>
<dbReference type="GO" id="GO:0030163">
    <property type="term" value="P:protein catabolic process"/>
    <property type="evidence" value="ECO:0007669"/>
    <property type="project" value="InterPro"/>
</dbReference>
<evidence type="ECO:0000256" key="2">
    <source>
        <dbReference type="SAM" id="MobiDB-lite"/>
    </source>
</evidence>
<evidence type="ECO:0000313" key="4">
    <source>
        <dbReference type="EMBL" id="MCO1334328.1"/>
    </source>
</evidence>
<organism evidence="4 5">
    <name type="scientific">Microbulbifer okhotskensis</name>
    <dbReference type="NCBI Taxonomy" id="2926617"/>
    <lineage>
        <taxon>Bacteria</taxon>
        <taxon>Pseudomonadati</taxon>
        <taxon>Pseudomonadota</taxon>
        <taxon>Gammaproteobacteria</taxon>
        <taxon>Cellvibrionales</taxon>
        <taxon>Microbulbiferaceae</taxon>
        <taxon>Microbulbifer</taxon>
    </lineage>
</organism>
<dbReference type="NCBIfam" id="NF000669">
    <property type="entry name" value="PRK00033.1-2"/>
    <property type="match status" value="1"/>
</dbReference>
<dbReference type="RefSeq" id="WP_252465866.1">
    <property type="nucleotide sequence ID" value="NZ_JALBWM010000025.1"/>
</dbReference>
<comment type="subunit">
    <text evidence="1">Binds to the N-terminal domain of the chaperone ClpA.</text>
</comment>
<protein>
    <recommendedName>
        <fullName evidence="1">ATP-dependent Clp protease adapter protein ClpS</fullName>
    </recommendedName>
</protein>
<keyword evidence="4" id="KW-0378">Hydrolase</keyword>
<feature type="region of interest" description="Disordered" evidence="2">
    <location>
        <begin position="1"/>
        <end position="32"/>
    </location>
</feature>
<reference evidence="4" key="1">
    <citation type="journal article" date="2022" name="Arch. Microbiol.">
        <title>Microbulbifer okhotskensis sp. nov., isolated from a deep bottom sediment of the Okhotsk Sea.</title>
        <authorList>
            <person name="Romanenko L."/>
            <person name="Kurilenko V."/>
            <person name="Otstavnykh N."/>
            <person name="Velansky P."/>
            <person name="Isaeva M."/>
            <person name="Mikhailov V."/>
        </authorList>
    </citation>
    <scope>NUCLEOTIDE SEQUENCE</scope>
    <source>
        <strain evidence="4">OS29</strain>
    </source>
</reference>
<dbReference type="Gene3D" id="3.30.1390.10">
    <property type="match status" value="1"/>
</dbReference>
<dbReference type="Pfam" id="PF02617">
    <property type="entry name" value="ClpS"/>
    <property type="match status" value="1"/>
</dbReference>
<dbReference type="InterPro" id="IPR014719">
    <property type="entry name" value="Ribosomal_bL12_C/ClpS-like"/>
</dbReference>
<name>A0A9X2ERE0_9GAMM</name>
<dbReference type="GO" id="GO:0008233">
    <property type="term" value="F:peptidase activity"/>
    <property type="evidence" value="ECO:0007669"/>
    <property type="project" value="UniProtKB-KW"/>
</dbReference>
<keyword evidence="4" id="KW-0645">Protease</keyword>
<gene>
    <name evidence="1 4" type="primary">clpS</name>
    <name evidence="4" type="ORF">MO867_08245</name>
</gene>
<evidence type="ECO:0000313" key="5">
    <source>
        <dbReference type="Proteomes" id="UP001139028"/>
    </source>
</evidence>
<feature type="domain" description="Adaptor protein ClpS core" evidence="3">
    <location>
        <begin position="38"/>
        <end position="117"/>
    </location>
</feature>
<proteinExistence type="inferred from homology"/>
<dbReference type="PANTHER" id="PTHR33473:SF19">
    <property type="entry name" value="ATP-DEPENDENT CLP PROTEASE ADAPTER PROTEIN CLPS"/>
    <property type="match status" value="1"/>
</dbReference>
<accession>A0A9X2ERE0</accession>
<keyword evidence="5" id="KW-1185">Reference proteome</keyword>
<comment type="caution">
    <text evidence="4">The sequence shown here is derived from an EMBL/GenBank/DDBJ whole genome shotgun (WGS) entry which is preliminary data.</text>
</comment>
<dbReference type="InterPro" id="IPR022935">
    <property type="entry name" value="ClpS"/>
</dbReference>